<protein>
    <submittedName>
        <fullName evidence="1">Uncharacterized protein</fullName>
    </submittedName>
</protein>
<reference evidence="1 2" key="1">
    <citation type="submission" date="2006-10" db="EMBL/GenBank/DDBJ databases">
        <title>The Genome Sequence of Batrachochytrium dendrobatidis JEL423.</title>
        <authorList>
            <consortium name="The Broad Institute Genome Sequencing Platform"/>
            <person name="Birren B."/>
            <person name="Lander E."/>
            <person name="Galagan J."/>
            <person name="Cuomo C."/>
            <person name="Devon K."/>
            <person name="Jaffe D."/>
            <person name="Butler J."/>
            <person name="Alvarez P."/>
            <person name="Gnerre S."/>
            <person name="Grabherr M."/>
            <person name="Kleber M."/>
            <person name="Mauceli E."/>
            <person name="Brockman W."/>
            <person name="Young S."/>
            <person name="LaButti K."/>
            <person name="Sykes S."/>
            <person name="DeCaprio D."/>
            <person name="Crawford M."/>
            <person name="Koehrsen M."/>
            <person name="Engels R."/>
            <person name="Montgomery P."/>
            <person name="Pearson M."/>
            <person name="Howarth C."/>
            <person name="Larson L."/>
            <person name="White J."/>
            <person name="O'Leary S."/>
            <person name="Kodira C."/>
            <person name="Zeng Q."/>
            <person name="Yandava C."/>
            <person name="Alvarado L."/>
            <person name="Longcore J."/>
            <person name="James T."/>
        </authorList>
    </citation>
    <scope>NUCLEOTIDE SEQUENCE [LARGE SCALE GENOMIC DNA]</scope>
    <source>
        <strain evidence="1 2">JEL423</strain>
    </source>
</reference>
<sequence length="125" mass="14016">MPWFELSRALHYRDISDISDISDLNQISSSASMDAFGIDGMEVFESGNDLTTQLNPYIIRCANVIPYPARNMHSVSNEINVPYGDPSQRFSPMTSSKIWMVQHTLTWSVEFGQYVDSSTIGAALM</sequence>
<evidence type="ECO:0000313" key="2">
    <source>
        <dbReference type="Proteomes" id="UP000077115"/>
    </source>
</evidence>
<name>A0A177WII9_BATDL</name>
<dbReference type="VEuPathDB" id="FungiDB:BDEG_23038"/>
<dbReference type="AlphaFoldDB" id="A0A177WII9"/>
<dbReference type="Proteomes" id="UP000077115">
    <property type="component" value="Unassembled WGS sequence"/>
</dbReference>
<reference evidence="1 2" key="2">
    <citation type="submission" date="2016-05" db="EMBL/GenBank/DDBJ databases">
        <title>Lineage-specific infection strategies underlie the spectrum of fungal disease in amphibians.</title>
        <authorList>
            <person name="Cuomo C.A."/>
            <person name="Farrer R.A."/>
            <person name="James T."/>
            <person name="Longcore J."/>
            <person name="Birren B."/>
        </authorList>
    </citation>
    <scope>NUCLEOTIDE SEQUENCE [LARGE SCALE GENOMIC DNA]</scope>
    <source>
        <strain evidence="1 2">JEL423</strain>
    </source>
</reference>
<dbReference type="EMBL" id="DS022302">
    <property type="protein sequence ID" value="OAJ39171.1"/>
    <property type="molecule type" value="Genomic_DNA"/>
</dbReference>
<accession>A0A177WII9</accession>
<gene>
    <name evidence="1" type="ORF">BDEG_23038</name>
</gene>
<organism evidence="1 2">
    <name type="scientific">Batrachochytrium dendrobatidis (strain JEL423)</name>
    <dbReference type="NCBI Taxonomy" id="403673"/>
    <lineage>
        <taxon>Eukaryota</taxon>
        <taxon>Fungi</taxon>
        <taxon>Fungi incertae sedis</taxon>
        <taxon>Chytridiomycota</taxon>
        <taxon>Chytridiomycota incertae sedis</taxon>
        <taxon>Chytridiomycetes</taxon>
        <taxon>Rhizophydiales</taxon>
        <taxon>Rhizophydiales incertae sedis</taxon>
        <taxon>Batrachochytrium</taxon>
    </lineage>
</organism>
<proteinExistence type="predicted"/>
<evidence type="ECO:0000313" key="1">
    <source>
        <dbReference type="EMBL" id="OAJ39171.1"/>
    </source>
</evidence>